<dbReference type="PANTHER" id="PTHR43065">
    <property type="entry name" value="SENSOR HISTIDINE KINASE"/>
    <property type="match status" value="1"/>
</dbReference>
<dbReference type="InterPro" id="IPR011006">
    <property type="entry name" value="CheY-like_superfamily"/>
</dbReference>
<evidence type="ECO:0000256" key="5">
    <source>
        <dbReference type="ARBA" id="ARBA00022741"/>
    </source>
</evidence>
<keyword evidence="10" id="KW-0675">Receptor</keyword>
<evidence type="ECO:0000256" key="12">
    <source>
        <dbReference type="SAM" id="MobiDB-lite"/>
    </source>
</evidence>
<dbReference type="Gene3D" id="3.30.450.270">
    <property type="match status" value="1"/>
</dbReference>
<dbReference type="SUPFAM" id="SSF52172">
    <property type="entry name" value="CheY-like"/>
    <property type="match status" value="1"/>
</dbReference>
<feature type="compositionally biased region" description="Basic residues" evidence="12">
    <location>
        <begin position="1048"/>
        <end position="1063"/>
    </location>
</feature>
<dbReference type="GO" id="GO:0005524">
    <property type="term" value="F:ATP binding"/>
    <property type="evidence" value="ECO:0007669"/>
    <property type="project" value="UniProtKB-KW"/>
</dbReference>
<organism evidence="17 18">
    <name type="scientific">Penicillium chermesinum</name>
    <dbReference type="NCBI Taxonomy" id="63820"/>
    <lineage>
        <taxon>Eukaryota</taxon>
        <taxon>Fungi</taxon>
        <taxon>Dikarya</taxon>
        <taxon>Ascomycota</taxon>
        <taxon>Pezizomycotina</taxon>
        <taxon>Eurotiomycetes</taxon>
        <taxon>Eurotiomycetidae</taxon>
        <taxon>Eurotiales</taxon>
        <taxon>Aspergillaceae</taxon>
        <taxon>Penicillium</taxon>
    </lineage>
</organism>
<reference evidence="17" key="2">
    <citation type="journal article" date="2023" name="IMA Fungus">
        <title>Comparative genomic study of the Penicillium genus elucidates a diverse pangenome and 15 lateral gene transfer events.</title>
        <authorList>
            <person name="Petersen C."/>
            <person name="Sorensen T."/>
            <person name="Nielsen M.R."/>
            <person name="Sondergaard T.E."/>
            <person name="Sorensen J.L."/>
            <person name="Fitzpatrick D.A."/>
            <person name="Frisvad J.C."/>
            <person name="Nielsen K.L."/>
        </authorList>
    </citation>
    <scope>NUCLEOTIDE SEQUENCE</scope>
    <source>
        <strain evidence="17">IBT 19713</strain>
    </source>
</reference>
<dbReference type="EMBL" id="JAPQKS010000004">
    <property type="protein sequence ID" value="KAJ5232591.1"/>
    <property type="molecule type" value="Genomic_DNA"/>
</dbReference>
<evidence type="ECO:0000256" key="4">
    <source>
        <dbReference type="ARBA" id="ARBA00022679"/>
    </source>
</evidence>
<evidence type="ECO:0000313" key="17">
    <source>
        <dbReference type="EMBL" id="KAJ5232591.1"/>
    </source>
</evidence>
<feature type="domain" description="Response regulatory" evidence="15">
    <location>
        <begin position="1107"/>
        <end position="1238"/>
    </location>
</feature>
<proteinExistence type="predicted"/>
<evidence type="ECO:0000256" key="7">
    <source>
        <dbReference type="ARBA" id="ARBA00022840"/>
    </source>
</evidence>
<dbReference type="PROSITE" id="PS50112">
    <property type="entry name" value="PAS"/>
    <property type="match status" value="1"/>
</dbReference>
<dbReference type="GO" id="GO:0009881">
    <property type="term" value="F:photoreceptor activity"/>
    <property type="evidence" value="ECO:0007669"/>
    <property type="project" value="UniProtKB-KW"/>
</dbReference>
<sequence>MTSSNPPDSGFEIPPSSNTPEEDRSQSSPGTSAKGSDYSFPFRPSLLKSLSHSRSYPRAHSALPSVASPDDTGSLSESTKPYLNSVRSDTIDSAFSGSQGSGDPVASAEPDKYVTFRHEHLVTEKGHSVMIGKDKKSLQRCEDEPIRTPGAVQSFGVMIALREESPNQFVVRVVSENSEQVLGYSPDELFDLDSFSEILEETEASKLEEHLEYVRDDAYDIDVDGPEVFLLSISSPDGDFNRFWCAAHVSQENKDIIVCEFELEDDEINPLNVEDEKNPPVSSSQTPISTDTLGITPSPTQLAESTRSSSRSVRSIRNARQRKGEAAAMQIFNTLTPIQEQLGQANDQETLLAVTAGLVKELVGFHRVLIYQFDSSWNGKVVSELVDPDVTIDLYKGLHFPASDIPSQARELYKVNKVRLLYDRDHTTARLVCRTLDDLESPVDMTHAYLRAMSPIHTQYLANMKVRSSMSISINAFGNLWGLISCHSYGERGMRVSFPLRKLCRLVGDTVARGIERISYATSLQTRKLMEAIPQHTNPASYIAASSDELLQSEARALVDYLRRRQVTAVIASHDVAKDFPDFPQVRKLKNISGLLCVPLSTSTDQFLVFFRRGQLTTITWAGNPHENAKAKQQGGKKALTPRESFKEWVETVLTQSRAWSDADIVTATNFGLIYGKFIQVWNQKDSVGKDSRLTRLLLANSAHEARTPLNAVINYLEIALEGTLDDATREILIKSHSASKSLIYVINDLLDLTNLSHEASKRLIKDEPFDLKSTFRQATDMLAGEAERKGLSYSSTVHPDLPISVIGDQRRVRQVFLNLVSNAIQNTSSGSVRAQISPSISDTAIEGYVTVEMAVSDTGSGISEERLDIMFGELEQLSDDINSIENREDLKAKRTVEPEKGVLGLGLALAARMAHNMHGRLSVKSEEGKGSVFRILLQFRRSEDVVPTVQVSSHEDTNMSEIRKKFRKTEETDAGKIIAGDSIPDMSDTMDASGNPGDGDESDQSKHPKSESPPAHDPVSGSADGRSQTQSEEDRSDNSAQWSSSHSKSRHPLLPSHLHKSRGTSYATTDPHTTTTPSEGASSLFTPSTGGSTEPSNQSAGSAKLHILVAEDDPINSTILQKRLESLGHTVQLTQTGGACVDAFCSDPQIFDLVLMDIQMPIMDGLTAAKRIREFEDKVVTTPPADGATKRKRIPILAASASIVEQEKNNYLQAGFDGWILKPINFGRLNTLLSRIRGPLVMSEDKLSNWESGEWFNKA</sequence>
<dbReference type="Pfam" id="PF00072">
    <property type="entry name" value="Response_reg"/>
    <property type="match status" value="1"/>
</dbReference>
<dbReference type="GO" id="GO:0000155">
    <property type="term" value="F:phosphorelay sensor kinase activity"/>
    <property type="evidence" value="ECO:0007669"/>
    <property type="project" value="InterPro"/>
</dbReference>
<evidence type="ECO:0000256" key="6">
    <source>
        <dbReference type="ARBA" id="ARBA00022777"/>
    </source>
</evidence>
<dbReference type="PROSITE" id="PS50046">
    <property type="entry name" value="PHYTOCHROME_2"/>
    <property type="match status" value="1"/>
</dbReference>
<keyword evidence="4" id="KW-0808">Transferase</keyword>
<dbReference type="SUPFAM" id="SSF47384">
    <property type="entry name" value="Homodimeric domain of signal transducing histidine kinase"/>
    <property type="match status" value="1"/>
</dbReference>
<feature type="region of interest" description="Disordered" evidence="12">
    <location>
        <begin position="271"/>
        <end position="319"/>
    </location>
</feature>
<feature type="compositionally biased region" description="Low complexity" evidence="12">
    <location>
        <begin position="1065"/>
        <end position="1077"/>
    </location>
</feature>
<reference evidence="17" key="1">
    <citation type="submission" date="2022-11" db="EMBL/GenBank/DDBJ databases">
        <authorList>
            <person name="Petersen C."/>
        </authorList>
    </citation>
    <scope>NUCLEOTIDE SEQUENCE</scope>
    <source>
        <strain evidence="17">IBT 19713</strain>
    </source>
</reference>
<dbReference type="InterPro" id="IPR001789">
    <property type="entry name" value="Sig_transdc_resp-reg_receiver"/>
</dbReference>
<keyword evidence="6" id="KW-0418">Kinase</keyword>
<dbReference type="Gene3D" id="3.30.565.10">
    <property type="entry name" value="Histidine kinase-like ATPase, C-terminal domain"/>
    <property type="match status" value="1"/>
</dbReference>
<dbReference type="Pfam" id="PF02518">
    <property type="entry name" value="HATPase_c"/>
    <property type="match status" value="1"/>
</dbReference>
<keyword evidence="5" id="KW-0547">Nucleotide-binding</keyword>
<dbReference type="PROSITE" id="PS50109">
    <property type="entry name" value="HIS_KIN"/>
    <property type="match status" value="1"/>
</dbReference>
<dbReference type="Pfam" id="PF00512">
    <property type="entry name" value="HisKA"/>
    <property type="match status" value="1"/>
</dbReference>
<feature type="compositionally biased region" description="Low complexity" evidence="12">
    <location>
        <begin position="305"/>
        <end position="318"/>
    </location>
</feature>
<evidence type="ECO:0000259" key="13">
    <source>
        <dbReference type="PROSITE" id="PS50046"/>
    </source>
</evidence>
<evidence type="ECO:0000313" key="18">
    <source>
        <dbReference type="Proteomes" id="UP001150941"/>
    </source>
</evidence>
<dbReference type="InterPro" id="IPR016132">
    <property type="entry name" value="Phyto_chromo_attachment"/>
</dbReference>
<keyword evidence="2 11" id="KW-0597">Phosphoprotein</keyword>
<dbReference type="PROSITE" id="PS50110">
    <property type="entry name" value="RESPONSE_REGULATORY"/>
    <property type="match status" value="1"/>
</dbReference>
<evidence type="ECO:0000256" key="2">
    <source>
        <dbReference type="ARBA" id="ARBA00022553"/>
    </source>
</evidence>
<dbReference type="CDD" id="cd17546">
    <property type="entry name" value="REC_hyHK_CKI1_RcsC-like"/>
    <property type="match status" value="1"/>
</dbReference>
<dbReference type="Gene3D" id="1.10.287.130">
    <property type="match status" value="1"/>
</dbReference>
<accession>A0A9W9NZF2</accession>
<dbReference type="PANTHER" id="PTHR43065:SF10">
    <property type="entry name" value="PEROXIDE STRESS-ACTIVATED HISTIDINE KINASE MAK3"/>
    <property type="match status" value="1"/>
</dbReference>
<dbReference type="Proteomes" id="UP001150941">
    <property type="component" value="Unassembled WGS sequence"/>
</dbReference>
<dbReference type="InterPro" id="IPR029016">
    <property type="entry name" value="GAF-like_dom_sf"/>
</dbReference>
<dbReference type="GeneID" id="83202147"/>
<dbReference type="InterPro" id="IPR036097">
    <property type="entry name" value="HisK_dim/P_sf"/>
</dbReference>
<gene>
    <name evidence="17" type="ORF">N7468_005547</name>
</gene>
<dbReference type="InterPro" id="IPR013515">
    <property type="entry name" value="Phytochrome_cen-reg"/>
</dbReference>
<dbReference type="InterPro" id="IPR003594">
    <property type="entry name" value="HATPase_dom"/>
</dbReference>
<dbReference type="Gene3D" id="3.30.450.40">
    <property type="match status" value="1"/>
</dbReference>
<dbReference type="RefSeq" id="XP_058330584.1">
    <property type="nucleotide sequence ID" value="XM_058474844.1"/>
</dbReference>
<dbReference type="InterPro" id="IPR003018">
    <property type="entry name" value="GAF"/>
</dbReference>
<dbReference type="SUPFAM" id="SSF55781">
    <property type="entry name" value="GAF domain-like"/>
    <property type="match status" value="2"/>
</dbReference>
<evidence type="ECO:0000256" key="8">
    <source>
        <dbReference type="ARBA" id="ARBA00022991"/>
    </source>
</evidence>
<evidence type="ECO:0000256" key="11">
    <source>
        <dbReference type="PROSITE-ProRule" id="PRU00169"/>
    </source>
</evidence>
<dbReference type="InterPro" id="IPR004358">
    <property type="entry name" value="Sig_transdc_His_kin-like_C"/>
</dbReference>
<dbReference type="SMART" id="SM00387">
    <property type="entry name" value="HATPase_c"/>
    <property type="match status" value="1"/>
</dbReference>
<dbReference type="Pfam" id="PF08446">
    <property type="entry name" value="PAS_2"/>
    <property type="match status" value="1"/>
</dbReference>
<keyword evidence="18" id="KW-1185">Reference proteome</keyword>
<keyword evidence="1" id="KW-0600">Photoreceptor protein</keyword>
<evidence type="ECO:0000259" key="14">
    <source>
        <dbReference type="PROSITE" id="PS50109"/>
    </source>
</evidence>
<dbReference type="Pfam" id="PF00360">
    <property type="entry name" value="PHY"/>
    <property type="match status" value="1"/>
</dbReference>
<dbReference type="SUPFAM" id="SSF55785">
    <property type="entry name" value="PYP-like sensor domain (PAS domain)"/>
    <property type="match status" value="1"/>
</dbReference>
<dbReference type="Gene3D" id="3.40.50.2300">
    <property type="match status" value="1"/>
</dbReference>
<dbReference type="GO" id="GO:0009584">
    <property type="term" value="P:detection of visible light"/>
    <property type="evidence" value="ECO:0007669"/>
    <property type="project" value="InterPro"/>
</dbReference>
<dbReference type="InterPro" id="IPR000014">
    <property type="entry name" value="PAS"/>
</dbReference>
<evidence type="ECO:0000259" key="16">
    <source>
        <dbReference type="PROSITE" id="PS50112"/>
    </source>
</evidence>
<dbReference type="InterPro" id="IPR035965">
    <property type="entry name" value="PAS-like_dom_sf"/>
</dbReference>
<dbReference type="Pfam" id="PF01590">
    <property type="entry name" value="GAF"/>
    <property type="match status" value="1"/>
</dbReference>
<dbReference type="InterPro" id="IPR013654">
    <property type="entry name" value="PAS_2"/>
</dbReference>
<feature type="compositionally biased region" description="Polar residues" evidence="12">
    <location>
        <begin position="71"/>
        <end position="81"/>
    </location>
</feature>
<dbReference type="GO" id="GO:0006355">
    <property type="term" value="P:regulation of DNA-templated transcription"/>
    <property type="evidence" value="ECO:0007669"/>
    <property type="project" value="InterPro"/>
</dbReference>
<feature type="region of interest" description="Disordered" evidence="12">
    <location>
        <begin position="1"/>
        <end position="81"/>
    </location>
</feature>
<evidence type="ECO:0000259" key="15">
    <source>
        <dbReference type="PROSITE" id="PS50110"/>
    </source>
</evidence>
<dbReference type="SUPFAM" id="SSF55874">
    <property type="entry name" value="ATPase domain of HSP90 chaperone/DNA topoisomerase II/histidine kinase"/>
    <property type="match status" value="1"/>
</dbReference>
<feature type="compositionally biased region" description="Polar residues" evidence="12">
    <location>
        <begin position="280"/>
        <end position="304"/>
    </location>
</feature>
<dbReference type="AlphaFoldDB" id="A0A9W9NZF2"/>
<protein>
    <recommendedName>
        <fullName evidence="19">Phytochrome</fullName>
    </recommendedName>
</protein>
<dbReference type="InterPro" id="IPR003661">
    <property type="entry name" value="HisK_dim/P_dom"/>
</dbReference>
<dbReference type="PRINTS" id="PR00344">
    <property type="entry name" value="BCTRLSENSOR"/>
</dbReference>
<comment type="caution">
    <text evidence="17">The sequence shown here is derived from an EMBL/GenBank/DDBJ whole genome shotgun (WGS) entry which is preliminary data.</text>
</comment>
<evidence type="ECO:0008006" key="19">
    <source>
        <dbReference type="Google" id="ProtNLM"/>
    </source>
</evidence>
<keyword evidence="9" id="KW-0902">Two-component regulatory system</keyword>
<dbReference type="InterPro" id="IPR036890">
    <property type="entry name" value="HATPase_C_sf"/>
</dbReference>
<name>A0A9W9NZF2_9EURO</name>
<dbReference type="SMART" id="SM00388">
    <property type="entry name" value="HisKA"/>
    <property type="match status" value="1"/>
</dbReference>
<dbReference type="CDD" id="cd00082">
    <property type="entry name" value="HisKA"/>
    <property type="match status" value="1"/>
</dbReference>
<keyword evidence="8" id="KW-0157">Chromophore</keyword>
<evidence type="ECO:0000256" key="3">
    <source>
        <dbReference type="ARBA" id="ARBA00022606"/>
    </source>
</evidence>
<feature type="domain" description="PAS" evidence="16">
    <location>
        <begin position="174"/>
        <end position="218"/>
    </location>
</feature>
<feature type="domain" description="Histidine kinase" evidence="14">
    <location>
        <begin position="701"/>
        <end position="942"/>
    </location>
</feature>
<feature type="region of interest" description="Disordered" evidence="12">
    <location>
        <begin position="968"/>
        <end position="1101"/>
    </location>
</feature>
<evidence type="ECO:0000256" key="1">
    <source>
        <dbReference type="ARBA" id="ARBA00022543"/>
    </source>
</evidence>
<evidence type="ECO:0000256" key="9">
    <source>
        <dbReference type="ARBA" id="ARBA00023012"/>
    </source>
</evidence>
<dbReference type="OrthoDB" id="2015534at2759"/>
<feature type="compositionally biased region" description="Polar residues" evidence="12">
    <location>
        <begin position="1078"/>
        <end position="1101"/>
    </location>
</feature>
<keyword evidence="7" id="KW-0067">ATP-binding</keyword>
<dbReference type="Gene3D" id="3.30.450.20">
    <property type="entry name" value="PAS domain"/>
    <property type="match status" value="1"/>
</dbReference>
<dbReference type="InterPro" id="IPR005467">
    <property type="entry name" value="His_kinase_dom"/>
</dbReference>
<evidence type="ECO:0000256" key="10">
    <source>
        <dbReference type="ARBA" id="ARBA00023170"/>
    </source>
</evidence>
<feature type="modified residue" description="4-aspartylphosphate" evidence="11">
    <location>
        <position position="1158"/>
    </location>
</feature>
<feature type="domain" description="Phytochrome chromophore attachment site" evidence="13">
    <location>
        <begin position="347"/>
        <end position="509"/>
    </location>
</feature>
<dbReference type="SMART" id="SM00448">
    <property type="entry name" value="REC"/>
    <property type="match status" value="1"/>
</dbReference>
<keyword evidence="3" id="KW-0716">Sensory transduction</keyword>
<dbReference type="InterPro" id="IPR043150">
    <property type="entry name" value="Phytochrome_PHY_sf"/>
</dbReference>